<keyword evidence="6 12" id="KW-0418">Kinase</keyword>
<accession>A0A7M2SMI1</accession>
<dbReference type="KEGG" id="sfeu:IM697_43110"/>
<keyword evidence="8" id="KW-0902">Two-component regulatory system</keyword>
<organism evidence="12 13">
    <name type="scientific">Streptomyces ferrugineus</name>
    <dbReference type="NCBI Taxonomy" id="1413221"/>
    <lineage>
        <taxon>Bacteria</taxon>
        <taxon>Bacillati</taxon>
        <taxon>Actinomycetota</taxon>
        <taxon>Actinomycetes</taxon>
        <taxon>Kitasatosporales</taxon>
        <taxon>Streptomycetaceae</taxon>
        <taxon>Streptomyces</taxon>
    </lineage>
</organism>
<dbReference type="RefSeq" id="WP_194042931.1">
    <property type="nucleotide sequence ID" value="NZ_CP063373.1"/>
</dbReference>
<dbReference type="InterPro" id="IPR050482">
    <property type="entry name" value="Sensor_HK_TwoCompSys"/>
</dbReference>
<dbReference type="GO" id="GO:0000155">
    <property type="term" value="F:phosphorelay sensor kinase activity"/>
    <property type="evidence" value="ECO:0007669"/>
    <property type="project" value="InterPro"/>
</dbReference>
<evidence type="ECO:0000259" key="10">
    <source>
        <dbReference type="Pfam" id="PF07730"/>
    </source>
</evidence>
<dbReference type="GO" id="GO:0005524">
    <property type="term" value="F:ATP binding"/>
    <property type="evidence" value="ECO:0007669"/>
    <property type="project" value="UniProtKB-KW"/>
</dbReference>
<sequence>MDAFVAAVVFGISLLAPVLDNNSDTRPLTLQGALYAAVICASLTLRRRWPSAVLAVTASGTASGFAVTGHKSSLMLATMIAMCTCALHLPRRRAVLEVAAAAALLAGTSVVFGHRGWTGPEVVALSALSASAAAVGFAVRNRRAYVAAVEERARRAEQTREEEARRRVIDERLRIARELHDVLAHHIALINVQAAVVDHVMETEPVQARESLAHIRRAARSSLEEVRTTLGLLRRPDAPNEVAVEPSPGLHQLPDLIASFTAAGLIVDQKIAGTPVDLPPAVSLTAYRVVQEALTNASRHASRPHAELELDYLPSALQISVRNPAEATSRSRSSAGPDPLALGEGGHGLLGMRERAHALGGTFATRMTDGHFEVRVLLPHERTGT</sequence>
<gene>
    <name evidence="12" type="ORF">IM697_43110</name>
</gene>
<dbReference type="Proteomes" id="UP000594205">
    <property type="component" value="Chromosome"/>
</dbReference>
<dbReference type="PANTHER" id="PTHR24421">
    <property type="entry name" value="NITRATE/NITRITE SENSOR PROTEIN NARX-RELATED"/>
    <property type="match status" value="1"/>
</dbReference>
<evidence type="ECO:0000259" key="11">
    <source>
        <dbReference type="Pfam" id="PF23539"/>
    </source>
</evidence>
<feature type="domain" description="Signal transduction histidine kinase subgroup 3 dimerisation and phosphoacceptor" evidence="10">
    <location>
        <begin position="171"/>
        <end position="236"/>
    </location>
</feature>
<evidence type="ECO:0000256" key="7">
    <source>
        <dbReference type="ARBA" id="ARBA00022840"/>
    </source>
</evidence>
<dbReference type="Pfam" id="PF07730">
    <property type="entry name" value="HisKA_3"/>
    <property type="match status" value="1"/>
</dbReference>
<dbReference type="InterPro" id="IPR036890">
    <property type="entry name" value="HATPase_C_sf"/>
</dbReference>
<dbReference type="SUPFAM" id="SSF55874">
    <property type="entry name" value="ATPase domain of HSP90 chaperone/DNA topoisomerase II/histidine kinase"/>
    <property type="match status" value="1"/>
</dbReference>
<protein>
    <recommendedName>
        <fullName evidence="2">histidine kinase</fullName>
        <ecNumber evidence="2">2.7.13.3</ecNumber>
    </recommendedName>
</protein>
<dbReference type="GO" id="GO:0046983">
    <property type="term" value="F:protein dimerization activity"/>
    <property type="evidence" value="ECO:0007669"/>
    <property type="project" value="InterPro"/>
</dbReference>
<feature type="domain" description="DUF7134" evidence="11">
    <location>
        <begin position="1"/>
        <end position="143"/>
    </location>
</feature>
<keyword evidence="3" id="KW-0597">Phosphoprotein</keyword>
<name>A0A7M2SMI1_9ACTN</name>
<dbReference type="CDD" id="cd16917">
    <property type="entry name" value="HATPase_UhpB-NarQ-NarX-like"/>
    <property type="match status" value="1"/>
</dbReference>
<evidence type="ECO:0000256" key="9">
    <source>
        <dbReference type="SAM" id="MobiDB-lite"/>
    </source>
</evidence>
<evidence type="ECO:0000313" key="13">
    <source>
        <dbReference type="Proteomes" id="UP000594205"/>
    </source>
</evidence>
<dbReference type="Gene3D" id="1.20.5.1930">
    <property type="match status" value="1"/>
</dbReference>
<comment type="catalytic activity">
    <reaction evidence="1">
        <text>ATP + protein L-histidine = ADP + protein N-phospho-L-histidine.</text>
        <dbReference type="EC" id="2.7.13.3"/>
    </reaction>
</comment>
<dbReference type="PANTHER" id="PTHR24421:SF10">
    <property type="entry name" value="NITRATE_NITRITE SENSOR PROTEIN NARQ"/>
    <property type="match status" value="1"/>
</dbReference>
<feature type="compositionally biased region" description="Polar residues" evidence="9">
    <location>
        <begin position="323"/>
        <end position="334"/>
    </location>
</feature>
<evidence type="ECO:0000313" key="12">
    <source>
        <dbReference type="EMBL" id="QOV36683.1"/>
    </source>
</evidence>
<evidence type="ECO:0000256" key="3">
    <source>
        <dbReference type="ARBA" id="ARBA00022553"/>
    </source>
</evidence>
<dbReference type="AlphaFoldDB" id="A0A7M2SMI1"/>
<dbReference type="EMBL" id="CP063373">
    <property type="protein sequence ID" value="QOV36683.1"/>
    <property type="molecule type" value="Genomic_DNA"/>
</dbReference>
<evidence type="ECO:0000256" key="2">
    <source>
        <dbReference type="ARBA" id="ARBA00012438"/>
    </source>
</evidence>
<evidence type="ECO:0000256" key="4">
    <source>
        <dbReference type="ARBA" id="ARBA00022679"/>
    </source>
</evidence>
<dbReference type="Pfam" id="PF23539">
    <property type="entry name" value="DUF7134"/>
    <property type="match status" value="1"/>
</dbReference>
<evidence type="ECO:0000256" key="1">
    <source>
        <dbReference type="ARBA" id="ARBA00000085"/>
    </source>
</evidence>
<dbReference type="Gene3D" id="3.30.565.10">
    <property type="entry name" value="Histidine kinase-like ATPase, C-terminal domain"/>
    <property type="match status" value="1"/>
</dbReference>
<keyword evidence="13" id="KW-1185">Reference proteome</keyword>
<keyword evidence="5" id="KW-0547">Nucleotide-binding</keyword>
<dbReference type="EC" id="2.7.13.3" evidence="2"/>
<reference evidence="12 13" key="1">
    <citation type="submission" date="2020-10" db="EMBL/GenBank/DDBJ databases">
        <title>Streptomyces ferrugineus complate genome analysis.</title>
        <authorList>
            <person name="Anwar N."/>
        </authorList>
    </citation>
    <scope>NUCLEOTIDE SEQUENCE [LARGE SCALE GENOMIC DNA]</scope>
    <source>
        <strain evidence="12 13">CCTCC AA2014009</strain>
    </source>
</reference>
<feature type="region of interest" description="Disordered" evidence="9">
    <location>
        <begin position="323"/>
        <end position="347"/>
    </location>
</feature>
<evidence type="ECO:0000256" key="5">
    <source>
        <dbReference type="ARBA" id="ARBA00022741"/>
    </source>
</evidence>
<keyword evidence="7" id="KW-0067">ATP-binding</keyword>
<dbReference type="InterPro" id="IPR055558">
    <property type="entry name" value="DUF7134"/>
</dbReference>
<evidence type="ECO:0000256" key="6">
    <source>
        <dbReference type="ARBA" id="ARBA00022777"/>
    </source>
</evidence>
<dbReference type="InterPro" id="IPR011712">
    <property type="entry name" value="Sig_transdc_His_kin_sub3_dim/P"/>
</dbReference>
<dbReference type="GO" id="GO:0016020">
    <property type="term" value="C:membrane"/>
    <property type="evidence" value="ECO:0007669"/>
    <property type="project" value="InterPro"/>
</dbReference>
<evidence type="ECO:0000256" key="8">
    <source>
        <dbReference type="ARBA" id="ARBA00023012"/>
    </source>
</evidence>
<keyword evidence="4" id="KW-0808">Transferase</keyword>
<proteinExistence type="predicted"/>